<name>A0A382ZD54_9ZZZZ</name>
<gene>
    <name evidence="1" type="ORF">METZ01_LOCUS446003</name>
</gene>
<evidence type="ECO:0000313" key="1">
    <source>
        <dbReference type="EMBL" id="SVD93149.1"/>
    </source>
</evidence>
<proteinExistence type="predicted"/>
<dbReference type="SUPFAM" id="SSF53639">
    <property type="entry name" value="AraD/HMP-PK domain-like"/>
    <property type="match status" value="1"/>
</dbReference>
<dbReference type="EMBL" id="UINC01182755">
    <property type="protein sequence ID" value="SVD93149.1"/>
    <property type="molecule type" value="Genomic_DNA"/>
</dbReference>
<protein>
    <submittedName>
        <fullName evidence="1">Uncharacterized protein</fullName>
    </submittedName>
</protein>
<accession>A0A382ZD54</accession>
<dbReference type="AlphaFoldDB" id="A0A382ZD54"/>
<sequence length="69" mass="7680">MVVEQKLATLKPSAPNPSVEAILHALIPYKFVDHTHADAVLSITNTPNGRKKINEIYDKDILIVPYVMP</sequence>
<reference evidence="1" key="1">
    <citation type="submission" date="2018-05" db="EMBL/GenBank/DDBJ databases">
        <authorList>
            <person name="Lanie J.A."/>
            <person name="Ng W.-L."/>
            <person name="Kazmierczak K.M."/>
            <person name="Andrzejewski T.M."/>
            <person name="Davidsen T.M."/>
            <person name="Wayne K.J."/>
            <person name="Tettelin H."/>
            <person name="Glass J.I."/>
            <person name="Rusch D."/>
            <person name="Podicherti R."/>
            <person name="Tsui H.-C.T."/>
            <person name="Winkler M.E."/>
        </authorList>
    </citation>
    <scope>NUCLEOTIDE SEQUENCE</scope>
</reference>
<dbReference type="InterPro" id="IPR036409">
    <property type="entry name" value="Aldolase_II/adducin_N_sf"/>
</dbReference>
<feature type="non-terminal residue" evidence="1">
    <location>
        <position position="69"/>
    </location>
</feature>
<organism evidence="1">
    <name type="scientific">marine metagenome</name>
    <dbReference type="NCBI Taxonomy" id="408172"/>
    <lineage>
        <taxon>unclassified sequences</taxon>
        <taxon>metagenomes</taxon>
        <taxon>ecological metagenomes</taxon>
    </lineage>
</organism>
<dbReference type="Gene3D" id="3.40.225.10">
    <property type="entry name" value="Class II aldolase/adducin N-terminal domain"/>
    <property type="match status" value="1"/>
</dbReference>